<protein>
    <submittedName>
        <fullName evidence="2">Uncharacterized protein</fullName>
    </submittedName>
</protein>
<evidence type="ECO:0000313" key="1">
    <source>
        <dbReference type="EMBL" id="AQX52416.1"/>
    </source>
</evidence>
<dbReference type="EMBL" id="CP014339">
    <property type="protein sequence ID" value="AQX52416.1"/>
    <property type="molecule type" value="Genomic_DNA"/>
</dbReference>
<proteinExistence type="predicted"/>
<dbReference type="RefSeq" id="WP_078408094.1">
    <property type="nucleotide sequence ID" value="NZ_CP014339.1"/>
</dbReference>
<reference evidence="2" key="2">
    <citation type="submission" date="2016-06" db="EMBL/GenBank/DDBJ databases">
        <authorList>
            <person name="Nicholson A.C."/>
        </authorList>
    </citation>
    <scope>NUCLEOTIDE SEQUENCE [LARGE SCALE GENOMIC DNA]</scope>
    <source>
        <strain evidence="2">E6809</strain>
    </source>
</reference>
<accession>A0A494JC62</accession>
<name>A0A494JC62_9FLAO</name>
<dbReference type="Proteomes" id="UP000189738">
    <property type="component" value="Chromosome"/>
</dbReference>
<dbReference type="AlphaFoldDB" id="A0A494JC62"/>
<organism evidence="2">
    <name type="scientific">Elizabethkingia anophelis</name>
    <dbReference type="NCBI Taxonomy" id="1117645"/>
    <lineage>
        <taxon>Bacteria</taxon>
        <taxon>Pseudomonadati</taxon>
        <taxon>Bacteroidota</taxon>
        <taxon>Flavobacteriia</taxon>
        <taxon>Flavobacteriales</taxon>
        <taxon>Weeksellaceae</taxon>
        <taxon>Elizabethkingia</taxon>
    </lineage>
</organism>
<gene>
    <name evidence="1" type="ORF">AYC66_17800</name>
    <name evidence="2" type="ORF">BAY09_10890</name>
</gene>
<reference evidence="1 3" key="1">
    <citation type="submission" date="2016-02" db="EMBL/GenBank/DDBJ databases">
        <authorList>
            <person name="Nicholson A.C."/>
            <person name="Humrighouse B.W."/>
            <person name="Loparev V."/>
            <person name="Emery B."/>
            <person name="Graziano J."/>
            <person name="McQuiston J.R."/>
        </authorList>
    </citation>
    <scope>NUCLEOTIDE SEQUENCE [LARGE SCALE GENOMIC DNA]</scope>
    <source>
        <strain evidence="1 3">E6809</strain>
    </source>
</reference>
<sequence length="151" mass="17411">MLITPIELKARIERVKDVVPTLVQNSLVDANLVQLNINNLMQGKDSRGVNMPPYGQPEYAHFKTSINPRNRGFWDLRVTGNYHKNIVVDISPTKVYFHNLLKGPKYTWLENQFEKKGVQPLGLPEKQIKEVQIKNNKDLSKKIIYMINNGL</sequence>
<evidence type="ECO:0000313" key="2">
    <source>
        <dbReference type="EMBL" id="OPB53413.1"/>
    </source>
</evidence>
<evidence type="ECO:0000313" key="3">
    <source>
        <dbReference type="Proteomes" id="UP000189738"/>
    </source>
</evidence>
<dbReference type="EMBL" id="MAHS01000001">
    <property type="protein sequence ID" value="OPB53413.1"/>
    <property type="molecule type" value="Genomic_DNA"/>
</dbReference>